<accession>A0A0C9VXS8</accession>
<keyword evidence="2" id="KW-1185">Reference proteome</keyword>
<dbReference type="Proteomes" id="UP000054279">
    <property type="component" value="Unassembled WGS sequence"/>
</dbReference>
<gene>
    <name evidence="1" type="ORF">M422DRAFT_252988</name>
</gene>
<name>A0A0C9VXS8_SPHS4</name>
<organism evidence="1 2">
    <name type="scientific">Sphaerobolus stellatus (strain SS14)</name>
    <dbReference type="NCBI Taxonomy" id="990650"/>
    <lineage>
        <taxon>Eukaryota</taxon>
        <taxon>Fungi</taxon>
        <taxon>Dikarya</taxon>
        <taxon>Basidiomycota</taxon>
        <taxon>Agaricomycotina</taxon>
        <taxon>Agaricomycetes</taxon>
        <taxon>Phallomycetidae</taxon>
        <taxon>Geastrales</taxon>
        <taxon>Sphaerobolaceae</taxon>
        <taxon>Sphaerobolus</taxon>
    </lineage>
</organism>
<evidence type="ECO:0000313" key="2">
    <source>
        <dbReference type="Proteomes" id="UP000054279"/>
    </source>
</evidence>
<dbReference type="HOGENOM" id="CLU_1887097_0_0_1"/>
<proteinExistence type="predicted"/>
<reference evidence="1 2" key="1">
    <citation type="submission" date="2014-06" db="EMBL/GenBank/DDBJ databases">
        <title>Evolutionary Origins and Diversification of the Mycorrhizal Mutualists.</title>
        <authorList>
            <consortium name="DOE Joint Genome Institute"/>
            <consortium name="Mycorrhizal Genomics Consortium"/>
            <person name="Kohler A."/>
            <person name="Kuo A."/>
            <person name="Nagy L.G."/>
            <person name="Floudas D."/>
            <person name="Copeland A."/>
            <person name="Barry K.W."/>
            <person name="Cichocki N."/>
            <person name="Veneault-Fourrey C."/>
            <person name="LaButti K."/>
            <person name="Lindquist E.A."/>
            <person name="Lipzen A."/>
            <person name="Lundell T."/>
            <person name="Morin E."/>
            <person name="Murat C."/>
            <person name="Riley R."/>
            <person name="Ohm R."/>
            <person name="Sun H."/>
            <person name="Tunlid A."/>
            <person name="Henrissat B."/>
            <person name="Grigoriev I.V."/>
            <person name="Hibbett D.S."/>
            <person name="Martin F."/>
        </authorList>
    </citation>
    <scope>NUCLEOTIDE SEQUENCE [LARGE SCALE GENOMIC DNA]</scope>
    <source>
        <strain evidence="1 2">SS14</strain>
    </source>
</reference>
<protein>
    <submittedName>
        <fullName evidence="1">Uncharacterized protein</fullName>
    </submittedName>
</protein>
<evidence type="ECO:0000313" key="1">
    <source>
        <dbReference type="EMBL" id="KIJ43740.1"/>
    </source>
</evidence>
<dbReference type="AlphaFoldDB" id="A0A0C9VXS8"/>
<dbReference type="EMBL" id="KN837121">
    <property type="protein sequence ID" value="KIJ43740.1"/>
    <property type="molecule type" value="Genomic_DNA"/>
</dbReference>
<sequence>MCPKTPVTLIRRESSLAVYDEDREVTRFNCDDQDSLNGISAQGNAAACWKVALLTFFPCYQGHSHFPDYTAALAEARNALGEKVIDANLYKYHLLLLRILALPNLPSLMFTQWESLIPESAGYPPYDFRLRSNVD</sequence>